<keyword evidence="1" id="KW-1133">Transmembrane helix</keyword>
<feature type="transmembrane region" description="Helical" evidence="1">
    <location>
        <begin position="12"/>
        <end position="30"/>
    </location>
</feature>
<proteinExistence type="predicted"/>
<dbReference type="Proteomes" id="UP000185753">
    <property type="component" value="Unassembled WGS sequence"/>
</dbReference>
<dbReference type="OrthoDB" id="6712275at2"/>
<keyword evidence="1" id="KW-0472">Membrane</keyword>
<accession>A0A1A7RAS0</accession>
<gene>
    <name evidence="2" type="ORF">A9J31_01675</name>
</gene>
<organism evidence="2 3">
    <name type="scientific">Acinetobacter gandensis</name>
    <dbReference type="NCBI Taxonomy" id="1443941"/>
    <lineage>
        <taxon>Bacteria</taxon>
        <taxon>Pseudomonadati</taxon>
        <taxon>Pseudomonadota</taxon>
        <taxon>Gammaproteobacteria</taxon>
        <taxon>Moraxellales</taxon>
        <taxon>Moraxellaceae</taxon>
        <taxon>Acinetobacter</taxon>
    </lineage>
</organism>
<evidence type="ECO:0000313" key="2">
    <source>
        <dbReference type="EMBL" id="OBX29026.1"/>
    </source>
</evidence>
<dbReference type="STRING" id="1443941.A9J31_01675"/>
<evidence type="ECO:0000313" key="3">
    <source>
        <dbReference type="Proteomes" id="UP000185753"/>
    </source>
</evidence>
<dbReference type="EMBL" id="LZDS01000012">
    <property type="protein sequence ID" value="OBX29026.1"/>
    <property type="molecule type" value="Genomic_DNA"/>
</dbReference>
<keyword evidence="3" id="KW-1185">Reference proteome</keyword>
<keyword evidence="1" id="KW-0812">Transmembrane</keyword>
<name>A0A1A7RAS0_9GAMM</name>
<dbReference type="RefSeq" id="WP_067762892.1">
    <property type="nucleotide sequence ID" value="NZ_CP183909.1"/>
</dbReference>
<comment type="caution">
    <text evidence="2">The sequence shown here is derived from an EMBL/GenBank/DDBJ whole genome shotgun (WGS) entry which is preliminary data.</text>
</comment>
<sequence length="128" mass="15368">MDNRHFKLKRSFLSHAFQFFIFAVLMTLLYQLLPVVLWAICFMLGLVVYVLFFRKTLKITSLEYLDGSDWNLQLINRPVQRVQISHILDHQAYIVVYFLHARAKPIIIWRDQLPFKQWKSLKVLAKML</sequence>
<reference evidence="3" key="1">
    <citation type="submission" date="2016-06" db="EMBL/GenBank/DDBJ databases">
        <authorList>
            <person name="Radolfova-Krizova L."/>
            <person name="Nemec A."/>
        </authorList>
    </citation>
    <scope>NUCLEOTIDE SEQUENCE [LARGE SCALE GENOMIC DNA]</scope>
    <source>
        <strain evidence="3">ANC 4275</strain>
    </source>
</reference>
<feature type="transmembrane region" description="Helical" evidence="1">
    <location>
        <begin position="36"/>
        <end position="53"/>
    </location>
</feature>
<dbReference type="AlphaFoldDB" id="A0A1A7RAS0"/>
<evidence type="ECO:0000256" key="1">
    <source>
        <dbReference type="SAM" id="Phobius"/>
    </source>
</evidence>
<protein>
    <submittedName>
        <fullName evidence="2">Uncharacterized protein</fullName>
    </submittedName>
</protein>